<sequence length="135" mass="15664">SRLADLQSNVSFLREECRSRKKEFEEELDKAVNAQVEIFILQKFIEDLEQKNFSLLIECQKYAEASTFSEKLIAELESENLEQQMEAEFLVHEIDNFRGAIYQVFKALQVEADCKTADQKVAKERIPVSRVLGDI</sequence>
<dbReference type="PANTHER" id="PTHR32258">
    <property type="entry name" value="PROTEIN NETWORKED 4A"/>
    <property type="match status" value="1"/>
</dbReference>
<organism evidence="2 3">
    <name type="scientific">Camelina sativa</name>
    <name type="common">False flax</name>
    <name type="synonym">Myagrum sativum</name>
    <dbReference type="NCBI Taxonomy" id="90675"/>
    <lineage>
        <taxon>Eukaryota</taxon>
        <taxon>Viridiplantae</taxon>
        <taxon>Streptophyta</taxon>
        <taxon>Embryophyta</taxon>
        <taxon>Tracheophyta</taxon>
        <taxon>Spermatophyta</taxon>
        <taxon>Magnoliopsida</taxon>
        <taxon>eudicotyledons</taxon>
        <taxon>Gunneridae</taxon>
        <taxon>Pentapetalae</taxon>
        <taxon>rosids</taxon>
        <taxon>malvids</taxon>
        <taxon>Brassicales</taxon>
        <taxon>Brassicaceae</taxon>
        <taxon>Camelineae</taxon>
        <taxon>Camelina</taxon>
    </lineage>
</organism>
<reference evidence="3" key="2">
    <citation type="submission" date="2025-08" db="UniProtKB">
        <authorList>
            <consortium name="RefSeq"/>
        </authorList>
    </citation>
    <scope>IDENTIFICATION</scope>
    <source>
        <tissue evidence="3">Leaf</tissue>
    </source>
</reference>
<dbReference type="PANTHER" id="PTHR32258:SF6">
    <property type="entry name" value="PROTEIN NETWORKED 1A"/>
    <property type="match status" value="1"/>
</dbReference>
<evidence type="ECO:0000313" key="2">
    <source>
        <dbReference type="Proteomes" id="UP000694864"/>
    </source>
</evidence>
<feature type="coiled-coil region" evidence="1">
    <location>
        <begin position="3"/>
        <end position="34"/>
    </location>
</feature>
<dbReference type="RefSeq" id="XP_019098656.1">
    <property type="nucleotide sequence ID" value="XM_019243111.1"/>
</dbReference>
<feature type="non-terminal residue" evidence="3">
    <location>
        <position position="135"/>
    </location>
</feature>
<dbReference type="InterPro" id="IPR051861">
    <property type="entry name" value="NET_actin-binding_domain"/>
</dbReference>
<gene>
    <name evidence="3" type="primary">LOC109131945</name>
</gene>
<name>A0ABM1RI18_CAMSA</name>
<keyword evidence="2" id="KW-1185">Reference proteome</keyword>
<dbReference type="GeneID" id="109131945"/>
<feature type="non-terminal residue" evidence="3">
    <location>
        <position position="1"/>
    </location>
</feature>
<dbReference type="Proteomes" id="UP000694864">
    <property type="component" value="Unplaced"/>
</dbReference>
<proteinExistence type="predicted"/>
<keyword evidence="1" id="KW-0175">Coiled coil</keyword>
<protein>
    <submittedName>
        <fullName evidence="3">Protein NETWORKED 1A-like</fullName>
    </submittedName>
</protein>
<evidence type="ECO:0000313" key="3">
    <source>
        <dbReference type="RefSeq" id="XP_019098656.1"/>
    </source>
</evidence>
<accession>A0ABM1RI18</accession>
<reference evidence="2" key="1">
    <citation type="journal article" date="2014" name="Nat. Commun.">
        <title>The emerging biofuel crop Camelina sativa retains a highly undifferentiated hexaploid genome structure.</title>
        <authorList>
            <person name="Kagale S."/>
            <person name="Koh C."/>
            <person name="Nixon J."/>
            <person name="Bollina V."/>
            <person name="Clarke W.E."/>
            <person name="Tuteja R."/>
            <person name="Spillane C."/>
            <person name="Robinson S.J."/>
            <person name="Links M.G."/>
            <person name="Clarke C."/>
            <person name="Higgins E.E."/>
            <person name="Huebert T."/>
            <person name="Sharpe A.G."/>
            <person name="Parkin I.A."/>
        </authorList>
    </citation>
    <scope>NUCLEOTIDE SEQUENCE [LARGE SCALE GENOMIC DNA]</scope>
    <source>
        <strain evidence="2">cv. DH55</strain>
    </source>
</reference>
<evidence type="ECO:0000256" key="1">
    <source>
        <dbReference type="SAM" id="Coils"/>
    </source>
</evidence>